<protein>
    <submittedName>
        <fullName evidence="1">Uncharacterized protein</fullName>
    </submittedName>
</protein>
<dbReference type="RefSeq" id="XP_007932126.1">
    <property type="nucleotide sequence ID" value="XM_007933935.1"/>
</dbReference>
<accession>M3AJM2</accession>
<evidence type="ECO:0000313" key="2">
    <source>
        <dbReference type="Proteomes" id="UP000016932"/>
    </source>
</evidence>
<dbReference type="EMBL" id="KB446566">
    <property type="protein sequence ID" value="EME77368.1"/>
    <property type="molecule type" value="Genomic_DNA"/>
</dbReference>
<sequence length="255" mass="28161">MLHVMIVVDSEGVMSSACCCWSWSLAYKDQPAANVKDVRFLCLQASHQSQLPSYHHPQCTPPSFSSALSPLLSPPQKLALHQSLISTKDKKSAAASPEPQAQPTVPLAAQSTVQLASSKAVLEVRSRALVLRLVIRLRLPRRRLIPSLTKLLAMLQVLSAHFRLLGLLMRRDFVLGDRLGRMGLRPVCRQRLRGRGGSWGGIEGGFRYGSNAVVGRLCGNSKVLPRDWNTYSLCILFSLSLSNACRRSWLNDYAS</sequence>
<dbReference type="AlphaFoldDB" id="M3AJM2"/>
<dbReference type="Proteomes" id="UP000016932">
    <property type="component" value="Unassembled WGS sequence"/>
</dbReference>
<name>M3AJM2_PSEFD</name>
<dbReference type="HOGENOM" id="CLU_1090401_0_0_1"/>
<reference evidence="1 2" key="1">
    <citation type="journal article" date="2012" name="PLoS Pathog.">
        <title>Diverse lifestyles and strategies of plant pathogenesis encoded in the genomes of eighteen Dothideomycetes fungi.</title>
        <authorList>
            <person name="Ohm R.A."/>
            <person name="Feau N."/>
            <person name="Henrissat B."/>
            <person name="Schoch C.L."/>
            <person name="Horwitz B.A."/>
            <person name="Barry K.W."/>
            <person name="Condon B.J."/>
            <person name="Copeland A.C."/>
            <person name="Dhillon B."/>
            <person name="Glaser F."/>
            <person name="Hesse C.N."/>
            <person name="Kosti I."/>
            <person name="LaButti K."/>
            <person name="Lindquist E.A."/>
            <person name="Lucas S."/>
            <person name="Salamov A.A."/>
            <person name="Bradshaw R.E."/>
            <person name="Ciuffetti L."/>
            <person name="Hamelin R.C."/>
            <person name="Kema G.H.J."/>
            <person name="Lawrence C."/>
            <person name="Scott J.A."/>
            <person name="Spatafora J.W."/>
            <person name="Turgeon B.G."/>
            <person name="de Wit P.J.G.M."/>
            <person name="Zhong S."/>
            <person name="Goodwin S.B."/>
            <person name="Grigoriev I.V."/>
        </authorList>
    </citation>
    <scope>NUCLEOTIDE SEQUENCE [LARGE SCALE GENOMIC DNA]</scope>
    <source>
        <strain evidence="1 2">CIRAD86</strain>
    </source>
</reference>
<gene>
    <name evidence="1" type="ORF">MYCFIDRAFT_217059</name>
</gene>
<evidence type="ECO:0000313" key="1">
    <source>
        <dbReference type="EMBL" id="EME77368.1"/>
    </source>
</evidence>
<dbReference type="KEGG" id="pfj:MYCFIDRAFT_217059"/>
<proteinExistence type="predicted"/>
<organism evidence="1 2">
    <name type="scientific">Pseudocercospora fijiensis (strain CIRAD86)</name>
    <name type="common">Black leaf streak disease fungus</name>
    <name type="synonym">Mycosphaerella fijiensis</name>
    <dbReference type="NCBI Taxonomy" id="383855"/>
    <lineage>
        <taxon>Eukaryota</taxon>
        <taxon>Fungi</taxon>
        <taxon>Dikarya</taxon>
        <taxon>Ascomycota</taxon>
        <taxon>Pezizomycotina</taxon>
        <taxon>Dothideomycetes</taxon>
        <taxon>Dothideomycetidae</taxon>
        <taxon>Mycosphaerellales</taxon>
        <taxon>Mycosphaerellaceae</taxon>
        <taxon>Pseudocercospora</taxon>
    </lineage>
</organism>
<dbReference type="VEuPathDB" id="FungiDB:MYCFIDRAFT_217059"/>
<dbReference type="GeneID" id="19338352"/>
<keyword evidence="2" id="KW-1185">Reference proteome</keyword>